<keyword evidence="2" id="KW-1185">Reference proteome</keyword>
<sequence>MIFEVNNTVTYEIKILLDLQRDFFNPIFCLNLQFLIWKTKGLRVKRFVLKSFFNKKFLIFKKSLYLHTENLNNNK</sequence>
<reference evidence="1 2" key="1">
    <citation type="submission" date="2016-11" db="EMBL/GenBank/DDBJ databases">
        <title>Whole genomes of Flavobacteriaceae.</title>
        <authorList>
            <person name="Stine C."/>
            <person name="Li C."/>
            <person name="Tadesse D."/>
        </authorList>
    </citation>
    <scope>NUCLEOTIDE SEQUENCE [LARGE SCALE GENOMIC DNA]</scope>
    <source>
        <strain evidence="1 2">DSM 21068</strain>
    </source>
</reference>
<evidence type="ECO:0000313" key="1">
    <source>
        <dbReference type="EMBL" id="PQA90176.1"/>
    </source>
</evidence>
<dbReference type="AlphaFoldDB" id="A0A2S7KBJ1"/>
<dbReference type="EMBL" id="MUGO01000026">
    <property type="protein sequence ID" value="PQA90176.1"/>
    <property type="molecule type" value="Genomic_DNA"/>
</dbReference>
<proteinExistence type="predicted"/>
<evidence type="ECO:0000313" key="2">
    <source>
        <dbReference type="Proteomes" id="UP000238314"/>
    </source>
</evidence>
<name>A0A2S7KBJ1_9FLAO</name>
<dbReference type="Proteomes" id="UP000238314">
    <property type="component" value="Unassembled WGS sequence"/>
</dbReference>
<gene>
    <name evidence="1" type="ORF">B0A70_14915</name>
</gene>
<comment type="caution">
    <text evidence="1">The sequence shown here is derived from an EMBL/GenBank/DDBJ whole genome shotgun (WGS) entry which is preliminary data.</text>
</comment>
<accession>A0A2S7KBJ1</accession>
<organism evidence="1 2">
    <name type="scientific">Chryseobacterium piscicola</name>
    <dbReference type="NCBI Taxonomy" id="551459"/>
    <lineage>
        <taxon>Bacteria</taxon>
        <taxon>Pseudomonadati</taxon>
        <taxon>Bacteroidota</taxon>
        <taxon>Flavobacteriia</taxon>
        <taxon>Flavobacteriales</taxon>
        <taxon>Weeksellaceae</taxon>
        <taxon>Chryseobacterium group</taxon>
        <taxon>Chryseobacterium</taxon>
    </lineage>
</organism>
<protein>
    <submittedName>
        <fullName evidence="1">Uncharacterized protein</fullName>
    </submittedName>
</protein>